<evidence type="ECO:0000259" key="10">
    <source>
        <dbReference type="Pfam" id="PF01909"/>
    </source>
</evidence>
<keyword evidence="7" id="KW-0067">ATP-binding</keyword>
<dbReference type="Gene3D" id="3.30.460.10">
    <property type="entry name" value="Beta Polymerase, domain 2"/>
    <property type="match status" value="1"/>
</dbReference>
<evidence type="ECO:0000256" key="7">
    <source>
        <dbReference type="ARBA" id="ARBA00022840"/>
    </source>
</evidence>
<dbReference type="Pfam" id="PF01909">
    <property type="entry name" value="NTP_transf_2"/>
    <property type="match status" value="1"/>
</dbReference>
<proteinExistence type="inferred from homology"/>
<evidence type="ECO:0000256" key="9">
    <source>
        <dbReference type="ARBA" id="ARBA00038276"/>
    </source>
</evidence>
<evidence type="ECO:0000256" key="3">
    <source>
        <dbReference type="ARBA" id="ARBA00022679"/>
    </source>
</evidence>
<dbReference type="AlphaFoldDB" id="H0HWF9"/>
<dbReference type="OrthoDB" id="9809323at2"/>
<dbReference type="GO" id="GO:0016779">
    <property type="term" value="F:nucleotidyltransferase activity"/>
    <property type="evidence" value="ECO:0007669"/>
    <property type="project" value="UniProtKB-KW"/>
</dbReference>
<keyword evidence="3" id="KW-0808">Transferase</keyword>
<evidence type="ECO:0000256" key="4">
    <source>
        <dbReference type="ARBA" id="ARBA00022695"/>
    </source>
</evidence>
<dbReference type="InterPro" id="IPR002934">
    <property type="entry name" value="Polymerase_NTP_transf_dom"/>
</dbReference>
<evidence type="ECO:0000256" key="2">
    <source>
        <dbReference type="ARBA" id="ARBA00022649"/>
    </source>
</evidence>
<evidence type="ECO:0000313" key="12">
    <source>
        <dbReference type="Proteomes" id="UP000003250"/>
    </source>
</evidence>
<keyword evidence="6" id="KW-0547">Nucleotide-binding</keyword>
<dbReference type="PANTHER" id="PTHR33571:SF12">
    <property type="entry name" value="BSL3053 PROTEIN"/>
    <property type="match status" value="1"/>
</dbReference>
<dbReference type="CDD" id="cd05403">
    <property type="entry name" value="NT_KNTase_like"/>
    <property type="match status" value="1"/>
</dbReference>
<dbReference type="GO" id="GO:0046872">
    <property type="term" value="F:metal ion binding"/>
    <property type="evidence" value="ECO:0007669"/>
    <property type="project" value="UniProtKB-KW"/>
</dbReference>
<sequence length="95" mass="10431">MRPSEALAKHRDEVLRIIARYPVSNPRIFGSTARGEDTEGSDLDILVDDYHASTFDLAGLELELEALLRSHVDVRTPGDLATDVAGRVSCDLKPL</sequence>
<evidence type="ECO:0000313" key="11">
    <source>
        <dbReference type="EMBL" id="EHK55002.1"/>
    </source>
</evidence>
<evidence type="ECO:0000256" key="8">
    <source>
        <dbReference type="ARBA" id="ARBA00022842"/>
    </source>
</evidence>
<gene>
    <name evidence="11" type="ORF">MAXJ12_22596</name>
</gene>
<dbReference type="InterPro" id="IPR043519">
    <property type="entry name" value="NT_sf"/>
</dbReference>
<evidence type="ECO:0000256" key="1">
    <source>
        <dbReference type="ARBA" id="ARBA00001946"/>
    </source>
</evidence>
<dbReference type="Proteomes" id="UP000003250">
    <property type="component" value="Unassembled WGS sequence"/>
</dbReference>
<organism evidence="11 12">
    <name type="scientific">Mesorhizobium alhagi CCNWXJ12-2</name>
    <dbReference type="NCBI Taxonomy" id="1107882"/>
    <lineage>
        <taxon>Bacteria</taxon>
        <taxon>Pseudomonadati</taxon>
        <taxon>Pseudomonadota</taxon>
        <taxon>Alphaproteobacteria</taxon>
        <taxon>Hyphomicrobiales</taxon>
        <taxon>Phyllobacteriaceae</taxon>
        <taxon>Allomesorhizobium</taxon>
    </lineage>
</organism>
<name>H0HWF9_9HYPH</name>
<dbReference type="InterPro" id="IPR052038">
    <property type="entry name" value="Type-VII_TA_antitoxin"/>
</dbReference>
<dbReference type="GO" id="GO:0005524">
    <property type="term" value="F:ATP binding"/>
    <property type="evidence" value="ECO:0007669"/>
    <property type="project" value="UniProtKB-KW"/>
</dbReference>
<protein>
    <recommendedName>
        <fullName evidence="10">Polymerase nucleotidyl transferase domain-containing protein</fullName>
    </recommendedName>
</protein>
<comment type="similarity">
    <text evidence="9">Belongs to the MntA antitoxin family.</text>
</comment>
<dbReference type="PANTHER" id="PTHR33571">
    <property type="entry name" value="SSL8005 PROTEIN"/>
    <property type="match status" value="1"/>
</dbReference>
<keyword evidence="4" id="KW-0548">Nucleotidyltransferase</keyword>
<keyword evidence="5" id="KW-0479">Metal-binding</keyword>
<evidence type="ECO:0000256" key="5">
    <source>
        <dbReference type="ARBA" id="ARBA00022723"/>
    </source>
</evidence>
<dbReference type="PATRIC" id="fig|1107882.3.peg.4410"/>
<dbReference type="SUPFAM" id="SSF81301">
    <property type="entry name" value="Nucleotidyltransferase"/>
    <property type="match status" value="1"/>
</dbReference>
<comment type="cofactor">
    <cofactor evidence="1">
        <name>Mg(2+)</name>
        <dbReference type="ChEBI" id="CHEBI:18420"/>
    </cofactor>
</comment>
<keyword evidence="2" id="KW-1277">Toxin-antitoxin system</keyword>
<evidence type="ECO:0000256" key="6">
    <source>
        <dbReference type="ARBA" id="ARBA00022741"/>
    </source>
</evidence>
<keyword evidence="12" id="KW-1185">Reference proteome</keyword>
<keyword evidence="8" id="KW-0460">Magnesium</keyword>
<dbReference type="EMBL" id="AHAM01000184">
    <property type="protein sequence ID" value="EHK55002.1"/>
    <property type="molecule type" value="Genomic_DNA"/>
</dbReference>
<reference evidence="11 12" key="1">
    <citation type="journal article" date="2012" name="J. Bacteriol.">
        <title>Draft Genome Sequence of Mesorhizobium alhagi CCNWXJ12-2T, a Novel Salt-Resistant Species Isolated from the Desert of Northwestern China.</title>
        <authorList>
            <person name="Zhou M."/>
            <person name="Chen W."/>
            <person name="Chen H."/>
            <person name="Wei G."/>
        </authorList>
    </citation>
    <scope>NUCLEOTIDE SEQUENCE [LARGE SCALE GENOMIC DNA]</scope>
    <source>
        <strain evidence="11 12">CCNWXJ12-2</strain>
    </source>
</reference>
<feature type="domain" description="Polymerase nucleotidyl transferase" evidence="10">
    <location>
        <begin position="20"/>
        <end position="79"/>
    </location>
</feature>
<accession>H0HWF9</accession>